<feature type="transmembrane region" description="Helical" evidence="2">
    <location>
        <begin position="137"/>
        <end position="160"/>
    </location>
</feature>
<dbReference type="OrthoDB" id="5279542at2759"/>
<protein>
    <submittedName>
        <fullName evidence="3">Uncharacterized protein</fullName>
    </submittedName>
</protein>
<evidence type="ECO:0000256" key="2">
    <source>
        <dbReference type="SAM" id="Phobius"/>
    </source>
</evidence>
<evidence type="ECO:0000313" key="4">
    <source>
        <dbReference type="Proteomes" id="UP000076837"/>
    </source>
</evidence>
<keyword evidence="4" id="KW-1185">Reference proteome</keyword>
<feature type="transmembrane region" description="Helical" evidence="2">
    <location>
        <begin position="96"/>
        <end position="117"/>
    </location>
</feature>
<keyword evidence="2" id="KW-1133">Transmembrane helix</keyword>
<evidence type="ECO:0000313" key="3">
    <source>
        <dbReference type="EMBL" id="KZM18494.1"/>
    </source>
</evidence>
<feature type="compositionally biased region" description="Low complexity" evidence="1">
    <location>
        <begin position="12"/>
        <end position="21"/>
    </location>
</feature>
<name>A0A162VJC5_DIDRA</name>
<accession>A0A162VJC5</accession>
<comment type="caution">
    <text evidence="3">The sequence shown here is derived from an EMBL/GenBank/DDBJ whole genome shotgun (WGS) entry which is preliminary data.</text>
</comment>
<keyword evidence="2" id="KW-0472">Membrane</keyword>
<feature type="region of interest" description="Disordered" evidence="1">
    <location>
        <begin position="361"/>
        <end position="435"/>
    </location>
</feature>
<feature type="transmembrane region" description="Helical" evidence="2">
    <location>
        <begin position="286"/>
        <end position="308"/>
    </location>
</feature>
<reference evidence="3 4" key="1">
    <citation type="journal article" date="2016" name="Sci. Rep.">
        <title>Draft genome sequencing and secretome analysis of fungal phytopathogen Ascochyta rabiei provides insight into the necrotrophic effector repertoire.</title>
        <authorList>
            <person name="Verma S."/>
            <person name="Gazara R.K."/>
            <person name="Nizam S."/>
            <person name="Parween S."/>
            <person name="Chattopadhyay D."/>
            <person name="Verma P.K."/>
        </authorList>
    </citation>
    <scope>NUCLEOTIDE SEQUENCE [LARGE SCALE GENOMIC DNA]</scope>
    <source>
        <strain evidence="3 4">ArDII</strain>
    </source>
</reference>
<feature type="region of interest" description="Disordered" evidence="1">
    <location>
        <begin position="1"/>
        <end position="64"/>
    </location>
</feature>
<dbReference type="Proteomes" id="UP000076837">
    <property type="component" value="Unassembled WGS sequence"/>
</dbReference>
<evidence type="ECO:0000256" key="1">
    <source>
        <dbReference type="SAM" id="MobiDB-lite"/>
    </source>
</evidence>
<feature type="transmembrane region" description="Helical" evidence="2">
    <location>
        <begin position="172"/>
        <end position="193"/>
    </location>
</feature>
<dbReference type="AlphaFoldDB" id="A0A162VJC5"/>
<feature type="compositionally biased region" description="Pro residues" evidence="1">
    <location>
        <begin position="398"/>
        <end position="413"/>
    </location>
</feature>
<dbReference type="EMBL" id="JYNV01000328">
    <property type="protein sequence ID" value="KZM18494.1"/>
    <property type="molecule type" value="Genomic_DNA"/>
</dbReference>
<proteinExistence type="predicted"/>
<feature type="compositionally biased region" description="Polar residues" evidence="1">
    <location>
        <begin position="22"/>
        <end position="63"/>
    </location>
</feature>
<feature type="compositionally biased region" description="Pro residues" evidence="1">
    <location>
        <begin position="1"/>
        <end position="11"/>
    </location>
</feature>
<sequence length="435" mass="47267">MSTPQPQPAPQAPQITTTSPAGHTTTVPSSPPAHTTNTPPQPLAATSSLTPNAPTMTAPSSAPLQAGPVQATYADLEPLTYNEQLNAVDRLWKFKLALTAILIVTGIIGIGCIAWAVSTANEFRSGYDYGYDSTWSLPWGLITLSISVIWCILCVALFLIRKRPVHPGARVTMDLLLWLGFLTTALFAMVALVDLLQWGEYGTLGYSSGWKSRYGDYVLQRNNTWVWEQDSGSSSVTYERTCNGSTSSTNSYSYYYTDNPFKNCAEMDAYVNALWQAKPKRARTELTGVVCQFIGLALHFALFVWACVDCHKHRHSKVSKDAEKIAAGIVEKMVQSGAVVPPPGRAHMRMDAWQPNYHPLPSASNSFAGQGQGHSVPGQHPMYAHPMPGQPMGGQGVPPGPQPYEQPLPPLPKRPQQAGPSHEKGVAASYYEPGQ</sequence>
<dbReference type="STRING" id="5454.A0A162VJC5"/>
<gene>
    <name evidence="3" type="ORF">ST47_g10378</name>
</gene>
<organism evidence="3 4">
    <name type="scientific">Didymella rabiei</name>
    <name type="common">Chickpea ascochyta blight fungus</name>
    <name type="synonym">Mycosphaerella rabiei</name>
    <dbReference type="NCBI Taxonomy" id="5454"/>
    <lineage>
        <taxon>Eukaryota</taxon>
        <taxon>Fungi</taxon>
        <taxon>Dikarya</taxon>
        <taxon>Ascomycota</taxon>
        <taxon>Pezizomycotina</taxon>
        <taxon>Dothideomycetes</taxon>
        <taxon>Pleosporomycetidae</taxon>
        <taxon>Pleosporales</taxon>
        <taxon>Pleosporineae</taxon>
        <taxon>Didymellaceae</taxon>
        <taxon>Ascochyta</taxon>
    </lineage>
</organism>
<keyword evidence="2" id="KW-0812">Transmembrane</keyword>